<evidence type="ECO:0000256" key="2">
    <source>
        <dbReference type="SAM" id="MobiDB-lite"/>
    </source>
</evidence>
<reference evidence="3 5" key="1">
    <citation type="journal article" date="2019" name="Nat. Med.">
        <title>A library of human gut bacterial isolates paired with longitudinal multiomics data enables mechanistic microbiome research.</title>
        <authorList>
            <person name="Poyet M."/>
            <person name="Groussin M."/>
            <person name="Gibbons S.M."/>
            <person name="Avila-Pacheco J."/>
            <person name="Jiang X."/>
            <person name="Kearney S.M."/>
            <person name="Perrotta A.R."/>
            <person name="Berdy B."/>
            <person name="Zhao S."/>
            <person name="Lieberman T.D."/>
            <person name="Swanson P.K."/>
            <person name="Smith M."/>
            <person name="Roesemann S."/>
            <person name="Alexander J.E."/>
            <person name="Rich S.A."/>
            <person name="Livny J."/>
            <person name="Vlamakis H."/>
            <person name="Clish C."/>
            <person name="Bullock K."/>
            <person name="Deik A."/>
            <person name="Scott J."/>
            <person name="Pierce K.A."/>
            <person name="Xavier R.J."/>
            <person name="Alm E.J."/>
        </authorList>
    </citation>
    <scope>NUCLEOTIDE SEQUENCE [LARGE SCALE GENOMIC DNA]</scope>
    <source>
        <strain evidence="4">BIOML-A179</strain>
        <strain evidence="3 5">BIOML-A198</strain>
    </source>
</reference>
<dbReference type="EMBL" id="WMQE01000045">
    <property type="protein sequence ID" value="MTK22603.1"/>
    <property type="molecule type" value="Genomic_DNA"/>
</dbReference>
<feature type="region of interest" description="Disordered" evidence="2">
    <location>
        <begin position="1"/>
        <end position="32"/>
    </location>
</feature>
<dbReference type="RefSeq" id="WP_006783388.1">
    <property type="nucleotide sequence ID" value="NZ_RCYV01000017.1"/>
</dbReference>
<dbReference type="InterPro" id="IPR025580">
    <property type="entry name" value="Gp46"/>
</dbReference>
<organism evidence="3 5">
    <name type="scientific">Turicibacter sanguinis</name>
    <dbReference type="NCBI Taxonomy" id="154288"/>
    <lineage>
        <taxon>Bacteria</taxon>
        <taxon>Bacillati</taxon>
        <taxon>Bacillota</taxon>
        <taxon>Erysipelotrichia</taxon>
        <taxon>Erysipelotrichales</taxon>
        <taxon>Turicibacteraceae</taxon>
        <taxon>Turicibacter</taxon>
    </lineage>
</organism>
<evidence type="ECO:0000313" key="3">
    <source>
        <dbReference type="EMBL" id="MTK22603.1"/>
    </source>
</evidence>
<gene>
    <name evidence="4" type="ORF">GMA64_10915</name>
    <name evidence="3" type="ORF">GMA92_14435</name>
</gene>
<name>A0A6G2CD74_9FIRM</name>
<dbReference type="AlphaFoldDB" id="A0A6G2CD74"/>
<comment type="caution">
    <text evidence="3">The sequence shown here is derived from an EMBL/GenBank/DDBJ whole genome shotgun (WGS) entry which is preliminary data.</text>
</comment>
<accession>A0A6G2CD74</accession>
<dbReference type="Proteomes" id="UP000487649">
    <property type="component" value="Unassembled WGS sequence"/>
</dbReference>
<feature type="coiled-coil region" evidence="1">
    <location>
        <begin position="43"/>
        <end position="106"/>
    </location>
</feature>
<dbReference type="EMBL" id="WMQV01000029">
    <property type="protein sequence ID" value="MTL95041.1"/>
    <property type="molecule type" value="Genomic_DNA"/>
</dbReference>
<protein>
    <submittedName>
        <fullName evidence="3">DUF4355 domain-containing protein</fullName>
    </submittedName>
</protein>
<proteinExistence type="predicted"/>
<dbReference type="Pfam" id="PF14265">
    <property type="entry name" value="DUF4355"/>
    <property type="match status" value="1"/>
</dbReference>
<evidence type="ECO:0000256" key="1">
    <source>
        <dbReference type="SAM" id="Coils"/>
    </source>
</evidence>
<keyword evidence="1" id="KW-0175">Coiled coil</keyword>
<sequence length="205" mass="23695">MEDNQILNTNTQNQVSEQSEGNVETQPQDTKTFTQEELDRILTKRLEKETKKWEAKFNALEESQKLSQMNEEQKAEYDFNKKLEELQQREQELEAKINQYNQQQYKATITSQLQEAGLPVSMADLLVNMDAESVATQINAMKDLFSNQINAQIQAKVQASANVPTMSNEQPKALTMEDISKMSTQEIMQRKAEVDKVVKEYYMTK</sequence>
<evidence type="ECO:0000313" key="4">
    <source>
        <dbReference type="EMBL" id="MTL95041.1"/>
    </source>
</evidence>
<evidence type="ECO:0000313" key="5">
    <source>
        <dbReference type="Proteomes" id="UP000487649"/>
    </source>
</evidence>